<evidence type="ECO:0000256" key="11">
    <source>
        <dbReference type="SAM" id="Coils"/>
    </source>
</evidence>
<dbReference type="Gene3D" id="3.10.110.10">
    <property type="entry name" value="Ubiquitin Conjugating Enzyme"/>
    <property type="match status" value="1"/>
</dbReference>
<evidence type="ECO:0000256" key="2">
    <source>
        <dbReference type="ARBA" id="ARBA00022527"/>
    </source>
</evidence>
<keyword evidence="4 10" id="KW-0547">Nucleotide-binding</keyword>
<evidence type="ECO:0000256" key="8">
    <source>
        <dbReference type="ARBA" id="ARBA00047899"/>
    </source>
</evidence>
<dbReference type="SUPFAM" id="SSF54495">
    <property type="entry name" value="UBC-like"/>
    <property type="match status" value="1"/>
</dbReference>
<evidence type="ECO:0000256" key="1">
    <source>
        <dbReference type="ARBA" id="ARBA00012513"/>
    </source>
</evidence>
<feature type="region of interest" description="Disordered" evidence="12">
    <location>
        <begin position="667"/>
        <end position="702"/>
    </location>
</feature>
<evidence type="ECO:0000256" key="4">
    <source>
        <dbReference type="ARBA" id="ARBA00022741"/>
    </source>
</evidence>
<keyword evidence="11" id="KW-0175">Coiled coil</keyword>
<dbReference type="Pfam" id="PF13393">
    <property type="entry name" value="tRNA-synt_His"/>
    <property type="match status" value="1"/>
</dbReference>
<keyword evidence="5" id="KW-0418">Kinase</keyword>
<keyword evidence="16" id="KW-1185">Reference proteome</keyword>
<sequence>MPPTNPWGKKPQHEQVFPPGFSDPKPKKTNDAIPRSKYEEIQEDEVFALASIYGEDYKEIHLNHGAWKKAEPSFEIRVKSSDEDIAITLAVTLTATYPKTTPLISLKGHEYLREGTLFKVQKVIETKPKELVAQEQAMINEIVEAVRDVLEDAAEAKAAGRELPSLEEERALHEAAATKLAEQQKEEQERKKQLESLEEERMLGDLVQDEIKRQKAKAKELKKKSRPPPMLTEASYEKATRGEAPHEMLAFDQPVSLLDVNGNPLRFQVVTGKVRIRQGPVSACFMVRPVIAHGSGHAPTLALKQTDLATGVKDFNNFKKQLQILETELESLKKIRHQNILDLLEFKVHKTIDEDGESDSGWTVSVLSEFAEKGSLEELLDITGTLGVEKVRSWTIELLDALRYLHENGVLHEDIHAGNILIVRGPTGEIKPKIADAGYQRKLHSLSGKKQSSSTIAVAKSAYWCPPEIANTDEPQYTQKTDVWDFGLLFLQMIFGLTVIQKYSSPLALADALALSDSLHEFVHKLFKADPKKRPRAFELSSSEFLATDAPILDENSSEVASRLGSMSSLLPATPGTRRSRHDSMNSHGPFSRYKEDFVEEGRLGKGGFGEVVKARKKLDGQIYAIKKITQKSSASLTEVLKEVRLLSQLSHPSVVRYYNTWTEELPDLNETDDDTTEDAGTEKSISEISPGGGPDIEFGASTGGLDFMSSSGFPQVEFGYDSESGSSGSDEEDDISTSPNNAVNGNPRHELILNRTRSNTRYQRPFKTVLYISMEYCERRTLRDLIKRGLYKENDEIWRLFRQILEGLAHIHGLNVVHRDLKPENIFIDGASNVRIGDFGLATSGQYSVVDKSSSAAMHISGDLTRSVGTATYVAPEVRSSAGGLYSSKVDMYSLGIIFFEMCYKPITTGMERDQVIRGLRSKEPIIPSDFNAGEKPVQADIILSLLNHSPRERPASSELLQSGKLPVQMESETIRQTLAGLADSRSPYYHKMMSALFSRPTKQAKDVAWDMSSVNLSAHDLLLQGIVRQKLVSIFRNHGAIETPRSALFPRSGHYGPNAVQLLDPNGTLVQLPYDLTLAHARAIAKHEPSVQRSFAFGQVFRDRHDGGQPQTFGEVDFDIVSTDSLDLALKEAEVIKVLDEIVISFPSLASTQMCFHLNHSDLLGLIFDFCRIEPSVRQAAAETLSKLNVQQWTWQKIKAELRSPLIGVSATSVDDLQRFDFRDTPTKAFQKLKTIFEGTDTFERASSTIAHLRDVIAYTKRFQLRSKIYITPLGSLREKFYKGGVLFSCLYDRKVRDVFAAGGRYDSLIREHRHRAGGCDDERHSVGFNLAWEKLARLPKAGAKGFLKKADEEVHGIWNTKRCDVLVASFDASILRSTGVDIVQTLWAHDISAELARDARSPEDLLTKYRDDHHSWIVIIKQDSVLKVKSIDRKDVQDSEIPSTQLMSWLRGEIREREQKEGTYQNHRQKLSRNSSQPDTNAANDHEQEVRVLIAGTKSKKSNRRNIVEQAQARASMLVQSFLDGPIAAIESTDHVLELIRETRLSDPESWRKVTHSVPTTERRYIGEIHDLMNGLAHQNKDITRNAFIYNFRTGMCIYYDLAA</sequence>
<keyword evidence="3" id="KW-0808">Transferase</keyword>
<dbReference type="InterPro" id="IPR011009">
    <property type="entry name" value="Kinase-like_dom_sf"/>
</dbReference>
<evidence type="ECO:0000259" key="14">
    <source>
        <dbReference type="PROSITE" id="PS50908"/>
    </source>
</evidence>
<evidence type="ECO:0000256" key="5">
    <source>
        <dbReference type="ARBA" id="ARBA00022777"/>
    </source>
</evidence>
<dbReference type="SMART" id="SM00220">
    <property type="entry name" value="S_TKc"/>
    <property type="match status" value="2"/>
</dbReference>
<proteinExistence type="inferred from homology"/>
<reference evidence="15 16" key="1">
    <citation type="submission" date="2024-06" db="EMBL/GenBank/DDBJ databases">
        <title>Complete genome of Phlyctema vagabunda strain 19-DSS-EL-015.</title>
        <authorList>
            <person name="Fiorenzani C."/>
        </authorList>
    </citation>
    <scope>NUCLEOTIDE SEQUENCE [LARGE SCALE GENOMIC DNA]</scope>
    <source>
        <strain evidence="15 16">19-DSS-EL-015</strain>
    </source>
</reference>
<feature type="domain" description="RWD" evidence="14">
    <location>
        <begin position="44"/>
        <end position="153"/>
    </location>
</feature>
<feature type="region of interest" description="Disordered" evidence="12">
    <location>
        <begin position="1"/>
        <end position="36"/>
    </location>
</feature>
<dbReference type="InterPro" id="IPR045864">
    <property type="entry name" value="aa-tRNA-synth_II/BPL/LPL"/>
</dbReference>
<evidence type="ECO:0000259" key="13">
    <source>
        <dbReference type="PROSITE" id="PS50011"/>
    </source>
</evidence>
<dbReference type="CDD" id="cd23823">
    <property type="entry name" value="RWD_GCN2"/>
    <property type="match status" value="1"/>
</dbReference>
<keyword evidence="6 10" id="KW-0067">ATP-binding</keyword>
<dbReference type="PROSITE" id="PS50908">
    <property type="entry name" value="RWD"/>
    <property type="match status" value="1"/>
</dbReference>
<evidence type="ECO:0000256" key="9">
    <source>
        <dbReference type="ARBA" id="ARBA00048679"/>
    </source>
</evidence>
<feature type="coiled-coil region" evidence="11">
    <location>
        <begin position="166"/>
        <end position="224"/>
    </location>
</feature>
<dbReference type="PANTHER" id="PTHR11042">
    <property type="entry name" value="EUKARYOTIC TRANSLATION INITIATION FACTOR 2-ALPHA KINASE EIF2-ALPHA KINASE -RELATED"/>
    <property type="match status" value="1"/>
</dbReference>
<dbReference type="EC" id="2.7.11.1" evidence="1"/>
<feature type="compositionally biased region" description="Low complexity" evidence="12">
    <location>
        <begin position="719"/>
        <end position="729"/>
    </location>
</feature>
<dbReference type="PROSITE" id="PS50011">
    <property type="entry name" value="PROTEIN_KINASE_DOM"/>
    <property type="match status" value="2"/>
</dbReference>
<comment type="catalytic activity">
    <reaction evidence="8">
        <text>L-threonyl-[protein] + ATP = O-phospho-L-threonyl-[protein] + ADP + H(+)</text>
        <dbReference type="Rhea" id="RHEA:46608"/>
        <dbReference type="Rhea" id="RHEA-COMP:11060"/>
        <dbReference type="Rhea" id="RHEA-COMP:11605"/>
        <dbReference type="ChEBI" id="CHEBI:15378"/>
        <dbReference type="ChEBI" id="CHEBI:30013"/>
        <dbReference type="ChEBI" id="CHEBI:30616"/>
        <dbReference type="ChEBI" id="CHEBI:61977"/>
        <dbReference type="ChEBI" id="CHEBI:456216"/>
        <dbReference type="EC" id="2.7.11.1"/>
    </reaction>
</comment>
<comment type="catalytic activity">
    <reaction evidence="9">
        <text>L-seryl-[protein] + ATP = O-phospho-L-seryl-[protein] + ADP + H(+)</text>
        <dbReference type="Rhea" id="RHEA:17989"/>
        <dbReference type="Rhea" id="RHEA-COMP:9863"/>
        <dbReference type="Rhea" id="RHEA-COMP:11604"/>
        <dbReference type="ChEBI" id="CHEBI:15378"/>
        <dbReference type="ChEBI" id="CHEBI:29999"/>
        <dbReference type="ChEBI" id="CHEBI:30616"/>
        <dbReference type="ChEBI" id="CHEBI:83421"/>
        <dbReference type="ChEBI" id="CHEBI:456216"/>
        <dbReference type="EC" id="2.7.11.1"/>
    </reaction>
</comment>
<dbReference type="SMART" id="SM00591">
    <property type="entry name" value="RWD"/>
    <property type="match status" value="1"/>
</dbReference>
<dbReference type="InterPro" id="IPR008271">
    <property type="entry name" value="Ser/Thr_kinase_AS"/>
</dbReference>
<evidence type="ECO:0000256" key="12">
    <source>
        <dbReference type="SAM" id="MobiDB-lite"/>
    </source>
</evidence>
<organism evidence="15 16">
    <name type="scientific">Phlyctema vagabunda</name>
    <dbReference type="NCBI Taxonomy" id="108571"/>
    <lineage>
        <taxon>Eukaryota</taxon>
        <taxon>Fungi</taxon>
        <taxon>Dikarya</taxon>
        <taxon>Ascomycota</taxon>
        <taxon>Pezizomycotina</taxon>
        <taxon>Leotiomycetes</taxon>
        <taxon>Helotiales</taxon>
        <taxon>Dermateaceae</taxon>
        <taxon>Phlyctema</taxon>
    </lineage>
</organism>
<dbReference type="Gene3D" id="1.10.510.10">
    <property type="entry name" value="Transferase(Phosphotransferase) domain 1"/>
    <property type="match status" value="2"/>
</dbReference>
<dbReference type="PANTHER" id="PTHR11042:SF136">
    <property type="entry name" value="EIF-2-ALPHA KINASE GCN2"/>
    <property type="match status" value="1"/>
</dbReference>
<dbReference type="PIRSF" id="PIRSF000660">
    <property type="entry name" value="Ser/Thr_PK_GCN2"/>
    <property type="match status" value="1"/>
</dbReference>
<gene>
    <name evidence="15" type="ORF">PVAG01_02160</name>
</gene>
<keyword evidence="2" id="KW-0723">Serine/threonine-protein kinase</keyword>
<feature type="domain" description="Protein kinase" evidence="13">
    <location>
        <begin position="270"/>
        <end position="546"/>
    </location>
</feature>
<dbReference type="Gene3D" id="3.40.50.800">
    <property type="entry name" value="Anticodon-binding domain"/>
    <property type="match status" value="1"/>
</dbReference>
<dbReference type="EMBL" id="JBFCZG010000002">
    <property type="protein sequence ID" value="KAL3425369.1"/>
    <property type="molecule type" value="Genomic_DNA"/>
</dbReference>
<dbReference type="CDD" id="cd14012">
    <property type="entry name" value="PK_eIF2AK_GCN2_rpt1"/>
    <property type="match status" value="1"/>
</dbReference>
<evidence type="ECO:0000256" key="7">
    <source>
        <dbReference type="ARBA" id="ARBA00037982"/>
    </source>
</evidence>
<dbReference type="PROSITE" id="PS00108">
    <property type="entry name" value="PROTEIN_KINASE_ST"/>
    <property type="match status" value="1"/>
</dbReference>
<feature type="compositionally biased region" description="Basic and acidic residues" evidence="12">
    <location>
        <begin position="24"/>
        <end position="36"/>
    </location>
</feature>
<dbReference type="InterPro" id="IPR016135">
    <property type="entry name" value="UBQ-conjugating_enzyme/RWD"/>
</dbReference>
<dbReference type="PROSITE" id="PS00107">
    <property type="entry name" value="PROTEIN_KINASE_ATP"/>
    <property type="match status" value="1"/>
</dbReference>
<evidence type="ECO:0000256" key="3">
    <source>
        <dbReference type="ARBA" id="ARBA00022679"/>
    </source>
</evidence>
<dbReference type="Pfam" id="PF12745">
    <property type="entry name" value="HGTP_anticodon2"/>
    <property type="match status" value="1"/>
</dbReference>
<dbReference type="InterPro" id="IPR000719">
    <property type="entry name" value="Prot_kinase_dom"/>
</dbReference>
<name>A0ABR4PPS1_9HELO</name>
<evidence type="ECO:0000313" key="16">
    <source>
        <dbReference type="Proteomes" id="UP001629113"/>
    </source>
</evidence>
<dbReference type="InterPro" id="IPR041715">
    <property type="entry name" value="HisRS-like_core"/>
</dbReference>
<dbReference type="Pfam" id="PF05773">
    <property type="entry name" value="RWD"/>
    <property type="match status" value="1"/>
</dbReference>
<dbReference type="Gene3D" id="3.30.200.20">
    <property type="entry name" value="Phosphorylase Kinase, domain 1"/>
    <property type="match status" value="1"/>
</dbReference>
<protein>
    <recommendedName>
        <fullName evidence="1">non-specific serine/threonine protein kinase</fullName>
        <ecNumber evidence="1">2.7.11.1</ecNumber>
    </recommendedName>
</protein>
<dbReference type="Proteomes" id="UP001629113">
    <property type="component" value="Unassembled WGS sequence"/>
</dbReference>
<evidence type="ECO:0000313" key="15">
    <source>
        <dbReference type="EMBL" id="KAL3425369.1"/>
    </source>
</evidence>
<dbReference type="InterPro" id="IPR050339">
    <property type="entry name" value="CC_SR_Kinase"/>
</dbReference>
<comment type="caution">
    <text evidence="15">The sequence shown here is derived from an EMBL/GenBank/DDBJ whole genome shotgun (WGS) entry which is preliminary data.</text>
</comment>
<feature type="binding site" evidence="10">
    <location>
        <position position="628"/>
    </location>
    <ligand>
        <name>ATP</name>
        <dbReference type="ChEBI" id="CHEBI:30616"/>
    </ligand>
</feature>
<dbReference type="InterPro" id="IPR006575">
    <property type="entry name" value="RWD_dom"/>
</dbReference>
<feature type="domain" description="Protein kinase" evidence="13">
    <location>
        <begin position="598"/>
        <end position="967"/>
    </location>
</feature>
<dbReference type="Gene3D" id="3.30.930.10">
    <property type="entry name" value="Bira Bifunctional Protein, Domain 2"/>
    <property type="match status" value="1"/>
</dbReference>
<dbReference type="InterPro" id="IPR024435">
    <property type="entry name" value="HisRS-related_dom"/>
</dbReference>
<evidence type="ECO:0000256" key="10">
    <source>
        <dbReference type="PROSITE-ProRule" id="PRU10141"/>
    </source>
</evidence>
<feature type="compositionally biased region" description="Polar residues" evidence="12">
    <location>
        <begin position="1465"/>
        <end position="1486"/>
    </location>
</feature>
<feature type="region of interest" description="Disordered" evidence="12">
    <location>
        <begin position="719"/>
        <end position="748"/>
    </location>
</feature>
<dbReference type="SUPFAM" id="SSF56112">
    <property type="entry name" value="Protein kinase-like (PK-like)"/>
    <property type="match status" value="2"/>
</dbReference>
<feature type="region of interest" description="Disordered" evidence="12">
    <location>
        <begin position="1462"/>
        <end position="1491"/>
    </location>
</feature>
<feature type="compositionally biased region" description="Acidic residues" evidence="12">
    <location>
        <begin position="667"/>
        <end position="680"/>
    </location>
</feature>
<dbReference type="InterPro" id="IPR036621">
    <property type="entry name" value="Anticodon-bd_dom_sf"/>
</dbReference>
<dbReference type="CDD" id="cd14046">
    <property type="entry name" value="STKc_EIF2AK4_GCN2_rpt2"/>
    <property type="match status" value="1"/>
</dbReference>
<dbReference type="SUPFAM" id="SSF55681">
    <property type="entry name" value="Class II aaRS and biotin synthetases"/>
    <property type="match status" value="1"/>
</dbReference>
<evidence type="ECO:0000256" key="6">
    <source>
        <dbReference type="ARBA" id="ARBA00022840"/>
    </source>
</evidence>
<dbReference type="Pfam" id="PF00069">
    <property type="entry name" value="Pkinase"/>
    <property type="match status" value="3"/>
</dbReference>
<comment type="similarity">
    <text evidence="7">Belongs to the protein kinase superfamily. Ser/Thr protein kinase family. GCN2 subfamily.</text>
</comment>
<accession>A0ABR4PPS1</accession>
<dbReference type="InterPro" id="IPR016255">
    <property type="entry name" value="Gcn2"/>
</dbReference>
<dbReference type="InterPro" id="IPR017441">
    <property type="entry name" value="Protein_kinase_ATP_BS"/>
</dbReference>